<organism evidence="1 2">
    <name type="scientific">Mesorhizobium atlanticum</name>
    <dbReference type="NCBI Taxonomy" id="2233532"/>
    <lineage>
        <taxon>Bacteria</taxon>
        <taxon>Pseudomonadati</taxon>
        <taxon>Pseudomonadota</taxon>
        <taxon>Alphaproteobacteria</taxon>
        <taxon>Hyphomicrobiales</taxon>
        <taxon>Phyllobacteriaceae</taxon>
        <taxon>Mesorhizobium</taxon>
    </lineage>
</organism>
<sequence>MELLELDRKGIGTARELVQLALRTAQPGETISIKATITAVRELAGHLRDTDDQLTEVIVFEAIFLGAFIIFDLHE</sequence>
<reference evidence="2" key="1">
    <citation type="submission" date="2018-06" db="EMBL/GenBank/DDBJ databases">
        <authorList>
            <person name="Helene L.C."/>
            <person name="Dall'Agnol R."/>
            <person name="Delamuta J.R."/>
            <person name="Hungria M."/>
        </authorList>
    </citation>
    <scope>NUCLEOTIDE SEQUENCE [LARGE SCALE GENOMIC DNA]</scope>
    <source>
        <strain evidence="2">CNPSo 3140</strain>
    </source>
</reference>
<evidence type="ECO:0000313" key="1">
    <source>
        <dbReference type="EMBL" id="RAZ71862.1"/>
    </source>
</evidence>
<protein>
    <submittedName>
        <fullName evidence="1">Uncharacterized protein</fullName>
    </submittedName>
</protein>
<evidence type="ECO:0000313" key="2">
    <source>
        <dbReference type="Proteomes" id="UP000251956"/>
    </source>
</evidence>
<proteinExistence type="predicted"/>
<dbReference type="Proteomes" id="UP000251956">
    <property type="component" value="Unassembled WGS sequence"/>
</dbReference>
<comment type="caution">
    <text evidence="1">The sequence shown here is derived from an EMBL/GenBank/DDBJ whole genome shotgun (WGS) entry which is preliminary data.</text>
</comment>
<keyword evidence="2" id="KW-1185">Reference proteome</keyword>
<accession>A0A330GK15</accession>
<name>A0A330GK15_9HYPH</name>
<dbReference type="AlphaFoldDB" id="A0A330GK15"/>
<reference evidence="1 2" key="2">
    <citation type="submission" date="2018-07" db="EMBL/GenBank/DDBJ databases">
        <title>Diversity of Mesorhizobium strains in Brazil.</title>
        <authorList>
            <person name="Helene L.C.F."/>
            <person name="Dall'Agnol R."/>
            <person name="Delamuta J.R.M."/>
            <person name="Hungria M."/>
        </authorList>
    </citation>
    <scope>NUCLEOTIDE SEQUENCE [LARGE SCALE GENOMIC DNA]</scope>
    <source>
        <strain evidence="1 2">CNPSo 3140</strain>
    </source>
</reference>
<dbReference type="EMBL" id="QMBQ01000012">
    <property type="protein sequence ID" value="RAZ71862.1"/>
    <property type="molecule type" value="Genomic_DNA"/>
</dbReference>
<gene>
    <name evidence="1" type="ORF">DPM35_30010</name>
</gene>
<dbReference type="OrthoDB" id="8086377at2"/>